<keyword evidence="2" id="KW-0238">DNA-binding</keyword>
<dbReference type="Gene3D" id="1.10.10.10">
    <property type="entry name" value="Winged helix-like DNA-binding domain superfamily/Winged helix DNA-binding domain"/>
    <property type="match status" value="1"/>
</dbReference>
<sequence length="105" mass="12453">MLTNKNWNCSMSRVLDVVGGKWRMNILWVINKHKKVRFNQLRREVEGITTISLTRGLDVLIELQLIEKYDYESLPLHTGYELTEKGKSLMPILKDLNQWGKEWLH</sequence>
<dbReference type="Proteomes" id="UP000441330">
    <property type="component" value="Unassembled WGS sequence"/>
</dbReference>
<dbReference type="InterPro" id="IPR036390">
    <property type="entry name" value="WH_DNA-bd_sf"/>
</dbReference>
<reference evidence="4 5" key="1">
    <citation type="journal article" date="2019" name="Nat. Med.">
        <title>A library of human gut bacterial isolates paired with longitudinal multiomics data enables mechanistic microbiome research.</title>
        <authorList>
            <person name="Poyet M."/>
            <person name="Groussin M."/>
            <person name="Gibbons S.M."/>
            <person name="Avila-Pacheco J."/>
            <person name="Jiang X."/>
            <person name="Kearney S.M."/>
            <person name="Perrotta A.R."/>
            <person name="Berdy B."/>
            <person name="Zhao S."/>
            <person name="Lieberman T.D."/>
            <person name="Swanson P.K."/>
            <person name="Smith M."/>
            <person name="Roesemann S."/>
            <person name="Alexander J.E."/>
            <person name="Rich S.A."/>
            <person name="Livny J."/>
            <person name="Vlamakis H."/>
            <person name="Clish C."/>
            <person name="Bullock K."/>
            <person name="Deik A."/>
            <person name="Scott J."/>
            <person name="Pierce K.A."/>
            <person name="Xavier R.J."/>
            <person name="Alm E.J."/>
        </authorList>
    </citation>
    <scope>NUCLEOTIDE SEQUENCE [LARGE SCALE GENOMIC DNA]</scope>
    <source>
        <strain evidence="4 5">BIOML-A1</strain>
    </source>
</reference>
<dbReference type="PROSITE" id="PS51118">
    <property type="entry name" value="HTH_HXLR"/>
    <property type="match status" value="1"/>
</dbReference>
<evidence type="ECO:0000313" key="5">
    <source>
        <dbReference type="Proteomes" id="UP000441330"/>
    </source>
</evidence>
<keyword evidence="3" id="KW-0804">Transcription</keyword>
<proteinExistence type="predicted"/>
<name>A0A4Q5BQQ9_STRPA</name>
<dbReference type="GO" id="GO:0003677">
    <property type="term" value="F:DNA binding"/>
    <property type="evidence" value="ECO:0007669"/>
    <property type="project" value="UniProtKB-KW"/>
</dbReference>
<dbReference type="RefSeq" id="WP_129824439.1">
    <property type="nucleotide sequence ID" value="NZ_CP134147.1"/>
</dbReference>
<dbReference type="SUPFAM" id="SSF46785">
    <property type="entry name" value="Winged helix' DNA-binding domain"/>
    <property type="match status" value="1"/>
</dbReference>
<dbReference type="InterPro" id="IPR036388">
    <property type="entry name" value="WH-like_DNA-bd_sf"/>
</dbReference>
<dbReference type="AlphaFoldDB" id="A0A4Q5BQQ9"/>
<accession>A0A4Q5BQQ9</accession>
<keyword evidence="1" id="KW-0805">Transcription regulation</keyword>
<dbReference type="PANTHER" id="PTHR33204">
    <property type="entry name" value="TRANSCRIPTIONAL REGULATOR, MARR FAMILY"/>
    <property type="match status" value="1"/>
</dbReference>
<evidence type="ECO:0000313" key="4">
    <source>
        <dbReference type="EMBL" id="MTS54175.1"/>
    </source>
</evidence>
<evidence type="ECO:0000256" key="1">
    <source>
        <dbReference type="ARBA" id="ARBA00023015"/>
    </source>
</evidence>
<comment type="caution">
    <text evidence="4">The sequence shown here is derived from an EMBL/GenBank/DDBJ whole genome shotgun (WGS) entry which is preliminary data.</text>
</comment>
<evidence type="ECO:0000256" key="2">
    <source>
        <dbReference type="ARBA" id="ARBA00023125"/>
    </source>
</evidence>
<gene>
    <name evidence="4" type="ORF">GMC94_04665</name>
</gene>
<dbReference type="EMBL" id="WMZJ01000003">
    <property type="protein sequence ID" value="MTS54175.1"/>
    <property type="molecule type" value="Genomic_DNA"/>
</dbReference>
<organism evidence="4 5">
    <name type="scientific">Streptococcus parasanguinis</name>
    <dbReference type="NCBI Taxonomy" id="1318"/>
    <lineage>
        <taxon>Bacteria</taxon>
        <taxon>Bacillati</taxon>
        <taxon>Bacillota</taxon>
        <taxon>Bacilli</taxon>
        <taxon>Lactobacillales</taxon>
        <taxon>Streptococcaceae</taxon>
        <taxon>Streptococcus</taxon>
    </lineage>
</organism>
<dbReference type="Pfam" id="PF01638">
    <property type="entry name" value="HxlR"/>
    <property type="match status" value="1"/>
</dbReference>
<evidence type="ECO:0000256" key="3">
    <source>
        <dbReference type="ARBA" id="ARBA00023163"/>
    </source>
</evidence>
<protein>
    <submittedName>
        <fullName evidence="4">Transcriptional regulator</fullName>
    </submittedName>
</protein>
<dbReference type="InterPro" id="IPR002577">
    <property type="entry name" value="HTH_HxlR"/>
</dbReference>